<dbReference type="Proteomes" id="UP000317122">
    <property type="component" value="Unassembled WGS sequence"/>
</dbReference>
<dbReference type="Pfam" id="PF00188">
    <property type="entry name" value="CAP"/>
    <property type="match status" value="1"/>
</dbReference>
<dbReference type="Gene3D" id="3.40.33.10">
    <property type="entry name" value="CAP"/>
    <property type="match status" value="1"/>
</dbReference>
<keyword evidence="1" id="KW-0472">Membrane</keyword>
<accession>A0A562MBR3</accession>
<dbReference type="InterPro" id="IPR014044">
    <property type="entry name" value="CAP_dom"/>
</dbReference>
<dbReference type="PROSITE" id="PS51318">
    <property type="entry name" value="TAT"/>
    <property type="match status" value="1"/>
</dbReference>
<reference evidence="3 4" key="1">
    <citation type="journal article" date="2015" name="Stand. Genomic Sci.">
        <title>Genomic Encyclopedia of Bacterial and Archaeal Type Strains, Phase III: the genomes of soil and plant-associated and newly described type strains.</title>
        <authorList>
            <person name="Whitman W.B."/>
            <person name="Woyke T."/>
            <person name="Klenk H.P."/>
            <person name="Zhou Y."/>
            <person name="Lilburn T.G."/>
            <person name="Beck B.J."/>
            <person name="De Vos P."/>
            <person name="Vandamme P."/>
            <person name="Eisen J.A."/>
            <person name="Garrity G."/>
            <person name="Hugenholtz P."/>
            <person name="Kyrpides N.C."/>
        </authorList>
    </citation>
    <scope>NUCLEOTIDE SEQUENCE [LARGE SCALE GENOMIC DNA]</scope>
    <source>
        <strain evidence="3 4">CGMCC 1.2546</strain>
    </source>
</reference>
<dbReference type="PANTHER" id="PTHR31157">
    <property type="entry name" value="SCP DOMAIN-CONTAINING PROTEIN"/>
    <property type="match status" value="1"/>
</dbReference>
<evidence type="ECO:0000259" key="2">
    <source>
        <dbReference type="Pfam" id="PF00188"/>
    </source>
</evidence>
<dbReference type="PROSITE" id="PS51257">
    <property type="entry name" value="PROKAR_LIPOPROTEIN"/>
    <property type="match status" value="1"/>
</dbReference>
<name>A0A562MBR3_9HYPH</name>
<dbReference type="CDD" id="cd05379">
    <property type="entry name" value="CAP_bacterial"/>
    <property type="match status" value="1"/>
</dbReference>
<evidence type="ECO:0000313" key="3">
    <source>
        <dbReference type="EMBL" id="TWI17248.1"/>
    </source>
</evidence>
<sequence>MTVAKIENDEVRSSLNRRALLRAAGLAALAGLAGCATVLPTGEGAGVSASAAGRLAGIRTSAGLGPLVPDPRLEQAALQQAGYMARGGRMTHTTGWGKGFASRVRGNGIAGAAAENIAAGRFDEPKLFDIWMHSAGHRRNMLDPRFTRFGLAYVRDGRDSSLRYWSLVLGR</sequence>
<keyword evidence="1" id="KW-1133">Transmembrane helix</keyword>
<protein>
    <submittedName>
        <fullName evidence="3">Cysteine-rich secretory protein family protein</fullName>
    </submittedName>
</protein>
<dbReference type="InterPro" id="IPR006311">
    <property type="entry name" value="TAT_signal"/>
</dbReference>
<comment type="caution">
    <text evidence="3">The sequence shown here is derived from an EMBL/GenBank/DDBJ whole genome shotgun (WGS) entry which is preliminary data.</text>
</comment>
<evidence type="ECO:0000256" key="1">
    <source>
        <dbReference type="SAM" id="Phobius"/>
    </source>
</evidence>
<keyword evidence="1" id="KW-0812">Transmembrane</keyword>
<dbReference type="RefSeq" id="WP_145723445.1">
    <property type="nucleotide sequence ID" value="NZ_BSPF01000055.1"/>
</dbReference>
<proteinExistence type="predicted"/>
<keyword evidence="4" id="KW-1185">Reference proteome</keyword>
<evidence type="ECO:0000313" key="4">
    <source>
        <dbReference type="Proteomes" id="UP000317122"/>
    </source>
</evidence>
<dbReference type="AlphaFoldDB" id="A0A562MBR3"/>
<dbReference type="InterPro" id="IPR035940">
    <property type="entry name" value="CAP_sf"/>
</dbReference>
<organism evidence="3 4">
    <name type="scientific">Mesorhizobium tianshanense</name>
    <dbReference type="NCBI Taxonomy" id="39844"/>
    <lineage>
        <taxon>Bacteria</taxon>
        <taxon>Pseudomonadati</taxon>
        <taxon>Pseudomonadota</taxon>
        <taxon>Alphaproteobacteria</taxon>
        <taxon>Hyphomicrobiales</taxon>
        <taxon>Phyllobacteriaceae</taxon>
        <taxon>Mesorhizobium</taxon>
    </lineage>
</organism>
<dbReference type="OrthoDB" id="9811255at2"/>
<dbReference type="PANTHER" id="PTHR31157:SF1">
    <property type="entry name" value="SCP DOMAIN-CONTAINING PROTEIN"/>
    <property type="match status" value="1"/>
</dbReference>
<dbReference type="SUPFAM" id="SSF55797">
    <property type="entry name" value="PR-1-like"/>
    <property type="match status" value="1"/>
</dbReference>
<feature type="transmembrane region" description="Helical" evidence="1">
    <location>
        <begin position="20"/>
        <end position="39"/>
    </location>
</feature>
<dbReference type="EMBL" id="VLKT01000110">
    <property type="protein sequence ID" value="TWI17248.1"/>
    <property type="molecule type" value="Genomic_DNA"/>
</dbReference>
<feature type="domain" description="SCP" evidence="2">
    <location>
        <begin position="57"/>
        <end position="166"/>
    </location>
</feature>
<gene>
    <name evidence="3" type="ORF">IQ26_07559</name>
</gene>